<name>A0A067S9F2_GALM3</name>
<accession>A0A067S9F2</accession>
<dbReference type="Proteomes" id="UP000027222">
    <property type="component" value="Unassembled WGS sequence"/>
</dbReference>
<dbReference type="HOGENOM" id="CLU_259593_0_0_1"/>
<proteinExistence type="predicted"/>
<gene>
    <name evidence="2" type="ORF">GALMADRAFT_231959</name>
</gene>
<dbReference type="EMBL" id="KL142414">
    <property type="protein sequence ID" value="KDR67525.1"/>
    <property type="molecule type" value="Genomic_DNA"/>
</dbReference>
<dbReference type="STRING" id="685588.A0A067S9F2"/>
<keyword evidence="3" id="KW-1185">Reference proteome</keyword>
<sequence>MSSILDVGKGFPSISDLSNSFLITTARLGWGKKGIKLVRLGIDIKEWNALPGKLVITDLSCDIYATLPAESKQFSLWGSGAIQIGNVDLQILYSIVGKQHVTFQLQTLESPLTLKSIFGHFLEDGDAVLPEGLVSVLEETGIESLIVEGSHDGSGWSLSRFALAVGISTQVKLSDKFQLLYPRLAVDVAYPFTKAKRKIDATISATIEIAGTPCDTSVTWAGASSSLTVTFEPRGKPLLLGALVSLFIPDANTLSIPPSLEFLTGIGLADAKLIFSSSNDGFKLNEVSALVVSSTSLQLWAGLELSGLKLYFHYSNVPGNEVKAVTFGATFLIAKANLDFTISYNGPGSKSISSQSSPTTEPDDKVAASNSGTWAATTTYTGTISVLNIMSSISGIDISSELSSIGLPALRDLMDINLSDLKLALARASDETSFTFDAHVKYLFFDGPVHLTCSKSTTWEYSFAFGLSSEEFLSSLGIDGISLINSSVSLSNAPVTGNLLVNTVSNNGLNLAFTGTLVFTGQLKQLANVTGNPSLTITGSVSSKSIMLAAAASKIPLFNGMSLTGTLFFSYSTDSKQLTAAIDGTVSDIYFPEVSSEKFTASCSLFVKLPNPEVGFQFALDKLENAFGVKGLHFKDILLRAAFQEFPVPSEVLVAGKLSFRAGNQQFYGSVAIYYSEVDISHCGTMGKFETYPSLNQALKGFDSAGRTAPKAVNGTFADLEFSRALQEVRVGNIVIPQGFIMKGSLKLPSIGLDMWFDIEFTPAHIRIAGDIKNAITITVNNNRLFALTRASDRNRGPTMDLTIDTHSPPKCYSSGEIYLLGLSASAQFEMTDSGIEFHETISAWMSGFKIDFAIDYTYYLDLAATCILKLDIPSFKCGVVTIPRMDAVKFSASLATKVYWDPITWNLSIAGTMNLGKWNLGEIGPFNLGADLSDFGKVANYLVNQIKDGIAALISDKVLGGLKKGLKVAVDELKAAGLLAKNTAELLVKEFKQDIDEVTKQVGEVFELGKEEMAKIMKELGSTAEQIGRFFKDTYSVAAKNITQILKQVGYAVEDVGRTLKNVYGIAANEVSDILKQAGYAADDVGRTLKDVYGVASKEVATLLKQAGYAVDDVGRALKDVFGATETEVADLLKQAGYAVDDVGKALKDVFGATESQVTSILKQLGYSADDVGRALKDVYGATSKEVGALLKGAGYALDEVTRTLQNVFSVSAESAASILRDIGYAADDVAKTLKNVFDVTGQQASQMLQAAGYAMQDVNKAIGDIFGTIGDIGNTIGDTIGDIGNTIGGGAKDVGDTIGDIGNTIGDGAKDVGKTIGGWFGL</sequence>
<protein>
    <submittedName>
        <fullName evidence="2">Uncharacterized protein</fullName>
    </submittedName>
</protein>
<evidence type="ECO:0000313" key="2">
    <source>
        <dbReference type="EMBL" id="KDR67525.1"/>
    </source>
</evidence>
<evidence type="ECO:0000256" key="1">
    <source>
        <dbReference type="SAM" id="MobiDB-lite"/>
    </source>
</evidence>
<reference evidence="3" key="1">
    <citation type="journal article" date="2014" name="Proc. Natl. Acad. Sci. U.S.A.">
        <title>Extensive sampling of basidiomycete genomes demonstrates inadequacy of the white-rot/brown-rot paradigm for wood decay fungi.</title>
        <authorList>
            <person name="Riley R."/>
            <person name="Salamov A.A."/>
            <person name="Brown D.W."/>
            <person name="Nagy L.G."/>
            <person name="Floudas D."/>
            <person name="Held B.W."/>
            <person name="Levasseur A."/>
            <person name="Lombard V."/>
            <person name="Morin E."/>
            <person name="Otillar R."/>
            <person name="Lindquist E.A."/>
            <person name="Sun H."/>
            <person name="LaButti K.M."/>
            <person name="Schmutz J."/>
            <person name="Jabbour D."/>
            <person name="Luo H."/>
            <person name="Baker S.E."/>
            <person name="Pisabarro A.G."/>
            <person name="Walton J.D."/>
            <person name="Blanchette R.A."/>
            <person name="Henrissat B."/>
            <person name="Martin F."/>
            <person name="Cullen D."/>
            <person name="Hibbett D.S."/>
            <person name="Grigoriev I.V."/>
        </authorList>
    </citation>
    <scope>NUCLEOTIDE SEQUENCE [LARGE SCALE GENOMIC DNA]</scope>
    <source>
        <strain evidence="3">CBS 339.88</strain>
    </source>
</reference>
<dbReference type="OrthoDB" id="3065987at2759"/>
<organism evidence="2 3">
    <name type="scientific">Galerina marginata (strain CBS 339.88)</name>
    <dbReference type="NCBI Taxonomy" id="685588"/>
    <lineage>
        <taxon>Eukaryota</taxon>
        <taxon>Fungi</taxon>
        <taxon>Dikarya</taxon>
        <taxon>Basidiomycota</taxon>
        <taxon>Agaricomycotina</taxon>
        <taxon>Agaricomycetes</taxon>
        <taxon>Agaricomycetidae</taxon>
        <taxon>Agaricales</taxon>
        <taxon>Agaricineae</taxon>
        <taxon>Strophariaceae</taxon>
        <taxon>Galerina</taxon>
    </lineage>
</organism>
<feature type="region of interest" description="Disordered" evidence="1">
    <location>
        <begin position="348"/>
        <end position="368"/>
    </location>
</feature>
<dbReference type="Gene3D" id="1.20.120.20">
    <property type="entry name" value="Apolipoprotein"/>
    <property type="match status" value="1"/>
</dbReference>
<evidence type="ECO:0000313" key="3">
    <source>
        <dbReference type="Proteomes" id="UP000027222"/>
    </source>
</evidence>